<evidence type="ECO:0000256" key="6">
    <source>
        <dbReference type="SAM" id="Phobius"/>
    </source>
</evidence>
<dbReference type="EMBL" id="NJEU01000464">
    <property type="protein sequence ID" value="PHH73970.1"/>
    <property type="molecule type" value="Genomic_DNA"/>
</dbReference>
<evidence type="ECO:0000256" key="2">
    <source>
        <dbReference type="ARBA" id="ARBA00022692"/>
    </source>
</evidence>
<keyword evidence="3 6" id="KW-1133">Transmembrane helix</keyword>
<sequence>MASLGNDAALPPPGTEPNFLSPENQMVQNVALHTVCLVLITVFVAMRLYTRIHIIKTALGADDYCCLFSYCLSVAFSGLVLKSYTLGIGRHMWDVPGPWLPFALKFYTIAAQVFMLLSGFVKLAILFSYRHFLSPATKTRYLVNYGIALICCFHTGLYFASLFACRPIAAIWDMKIGGQCFHLSIIPYASGVSSCVMDLYVLLLPLPVVWSLNLSFTWKLRILAVFNLGLLACITSIIRLVMSVRIQRHGDLTWVLSKIALWALIEVDLGILCACLMLLPAFLSQVIPESTRSLFRRFCSVVPGPSSRRSLDLSLTFTDRGHKNWTHCKHDASCLDQAQCSNNRIIRHQSFSINSIRTPQDGTSSSSITGKTSIGDYHVKTTSQAKTFDIP</sequence>
<accession>A0A2C5Z2G1</accession>
<evidence type="ECO:0000256" key="5">
    <source>
        <dbReference type="ARBA" id="ARBA00038359"/>
    </source>
</evidence>
<evidence type="ECO:0000256" key="4">
    <source>
        <dbReference type="ARBA" id="ARBA00023136"/>
    </source>
</evidence>
<comment type="subcellular location">
    <subcellularLocation>
        <location evidence="1">Membrane</location>
        <topology evidence="1">Multi-pass membrane protein</topology>
    </subcellularLocation>
</comment>
<evidence type="ECO:0000256" key="3">
    <source>
        <dbReference type="ARBA" id="ARBA00022989"/>
    </source>
</evidence>
<keyword evidence="4 6" id="KW-0472">Membrane</keyword>
<feature type="transmembrane region" description="Helical" evidence="6">
    <location>
        <begin position="141"/>
        <end position="165"/>
    </location>
</feature>
<organism evidence="8 9">
    <name type="scientific">Ophiocordyceps australis</name>
    <dbReference type="NCBI Taxonomy" id="1399860"/>
    <lineage>
        <taxon>Eukaryota</taxon>
        <taxon>Fungi</taxon>
        <taxon>Dikarya</taxon>
        <taxon>Ascomycota</taxon>
        <taxon>Pezizomycotina</taxon>
        <taxon>Sordariomycetes</taxon>
        <taxon>Hypocreomycetidae</taxon>
        <taxon>Hypocreales</taxon>
        <taxon>Ophiocordycipitaceae</taxon>
        <taxon>Ophiocordyceps</taxon>
    </lineage>
</organism>
<dbReference type="OrthoDB" id="4916771at2759"/>
<dbReference type="PANTHER" id="PTHR33048">
    <property type="entry name" value="PTH11-LIKE INTEGRAL MEMBRANE PROTEIN (AFU_ORTHOLOGUE AFUA_5G11245)"/>
    <property type="match status" value="1"/>
</dbReference>
<feature type="transmembrane region" description="Helical" evidence="6">
    <location>
        <begin position="222"/>
        <end position="242"/>
    </location>
</feature>
<dbReference type="InterPro" id="IPR052337">
    <property type="entry name" value="SAT4-like"/>
</dbReference>
<feature type="transmembrane region" description="Helical" evidence="6">
    <location>
        <begin position="61"/>
        <end position="86"/>
    </location>
</feature>
<evidence type="ECO:0000313" key="8">
    <source>
        <dbReference type="EMBL" id="PHH73970.1"/>
    </source>
</evidence>
<feature type="transmembrane region" description="Helical" evidence="6">
    <location>
        <begin position="262"/>
        <end position="287"/>
    </location>
</feature>
<evidence type="ECO:0000313" key="9">
    <source>
        <dbReference type="Proteomes" id="UP000224854"/>
    </source>
</evidence>
<dbReference type="GO" id="GO:0016020">
    <property type="term" value="C:membrane"/>
    <property type="evidence" value="ECO:0007669"/>
    <property type="project" value="UniProtKB-SubCell"/>
</dbReference>
<evidence type="ECO:0000256" key="1">
    <source>
        <dbReference type="ARBA" id="ARBA00004141"/>
    </source>
</evidence>
<dbReference type="AlphaFoldDB" id="A0A2C5Z2G1"/>
<dbReference type="Pfam" id="PF20684">
    <property type="entry name" value="Fung_rhodopsin"/>
    <property type="match status" value="1"/>
</dbReference>
<protein>
    <recommendedName>
        <fullName evidence="7">Rhodopsin domain-containing protein</fullName>
    </recommendedName>
</protein>
<feature type="transmembrane region" description="Helical" evidence="6">
    <location>
        <begin position="185"/>
        <end position="210"/>
    </location>
</feature>
<comment type="caution">
    <text evidence="8">The sequence shown here is derived from an EMBL/GenBank/DDBJ whole genome shotgun (WGS) entry which is preliminary data.</text>
</comment>
<dbReference type="Proteomes" id="UP000224854">
    <property type="component" value="Unassembled WGS sequence"/>
</dbReference>
<reference evidence="8 9" key="1">
    <citation type="submission" date="2017-06" db="EMBL/GenBank/DDBJ databases">
        <title>Ant-infecting Ophiocordyceps genomes reveal a high diversity of potential behavioral manipulation genes and a possible major role for enterotoxins.</title>
        <authorList>
            <person name="De Bekker C."/>
            <person name="Evans H.C."/>
            <person name="Brachmann A."/>
            <person name="Hughes D.P."/>
        </authorList>
    </citation>
    <scope>NUCLEOTIDE SEQUENCE [LARGE SCALE GENOMIC DNA]</scope>
    <source>
        <strain evidence="8 9">1348a</strain>
    </source>
</reference>
<name>A0A2C5Z2G1_9HYPO</name>
<proteinExistence type="inferred from homology"/>
<evidence type="ECO:0000259" key="7">
    <source>
        <dbReference type="Pfam" id="PF20684"/>
    </source>
</evidence>
<feature type="domain" description="Rhodopsin" evidence="7">
    <location>
        <begin position="46"/>
        <end position="282"/>
    </location>
</feature>
<keyword evidence="2 6" id="KW-0812">Transmembrane</keyword>
<gene>
    <name evidence="8" type="ORF">CDD82_5176</name>
</gene>
<keyword evidence="9" id="KW-1185">Reference proteome</keyword>
<dbReference type="InterPro" id="IPR049326">
    <property type="entry name" value="Rhodopsin_dom_fungi"/>
</dbReference>
<feature type="transmembrane region" description="Helical" evidence="6">
    <location>
        <begin position="30"/>
        <end position="49"/>
    </location>
</feature>
<comment type="similarity">
    <text evidence="5">Belongs to the SAT4 family.</text>
</comment>
<dbReference type="PANTHER" id="PTHR33048:SF158">
    <property type="entry name" value="MEMBRANE PROTEIN PTH11-LIKE, PUTATIVE-RELATED"/>
    <property type="match status" value="1"/>
</dbReference>
<feature type="transmembrane region" description="Helical" evidence="6">
    <location>
        <begin position="106"/>
        <end position="129"/>
    </location>
</feature>